<dbReference type="Pfam" id="PF12755">
    <property type="entry name" value="Vac14_Fab1_bd"/>
    <property type="match status" value="1"/>
</dbReference>
<organism evidence="2 3">
    <name type="scientific">Trichonephila clavipes</name>
    <name type="common">Golden silk orbweaver</name>
    <name type="synonym">Nephila clavipes</name>
    <dbReference type="NCBI Taxonomy" id="2585209"/>
    <lineage>
        <taxon>Eukaryota</taxon>
        <taxon>Metazoa</taxon>
        <taxon>Ecdysozoa</taxon>
        <taxon>Arthropoda</taxon>
        <taxon>Chelicerata</taxon>
        <taxon>Arachnida</taxon>
        <taxon>Araneae</taxon>
        <taxon>Araneomorphae</taxon>
        <taxon>Entelegynae</taxon>
        <taxon>Araneoidea</taxon>
        <taxon>Nephilidae</taxon>
        <taxon>Trichonephila</taxon>
    </lineage>
</organism>
<protein>
    <submittedName>
        <fullName evidence="2">Uncharacterized protein</fullName>
    </submittedName>
</protein>
<dbReference type="Proteomes" id="UP000887159">
    <property type="component" value="Unassembled WGS sequence"/>
</dbReference>
<evidence type="ECO:0000313" key="3">
    <source>
        <dbReference type="Proteomes" id="UP000887159"/>
    </source>
</evidence>
<keyword evidence="3" id="KW-1185">Reference proteome</keyword>
<accession>A0A8X7BDG7</accession>
<evidence type="ECO:0000256" key="1">
    <source>
        <dbReference type="SAM" id="Coils"/>
    </source>
</evidence>
<evidence type="ECO:0000313" key="2">
    <source>
        <dbReference type="EMBL" id="GFY27615.1"/>
    </source>
</evidence>
<feature type="coiled-coil region" evidence="1">
    <location>
        <begin position="95"/>
        <end position="122"/>
    </location>
</feature>
<gene>
    <name evidence="2" type="primary">NCL1_05309</name>
    <name evidence="2" type="ORF">TNCV_910661</name>
</gene>
<dbReference type="AlphaFoldDB" id="A0A8X7BDG7"/>
<sequence>MVITWKLNSIDLRLAFLNKEYTRLAGFVKEAENIKEFKSVTEANKHKKKVNDYAMELAYNIKKKIQLEELNIIPAIYKQMIEFVRDKQQEIRTGISRLQIAKEKYSSQLHTIKEKVIEIEKKHLEIFGLPKEQETPMRHLQQEQVEPGICLKETKFDSIRWLKQELARSAQQLQQEQVKNTHSLQQEIEHALHTLYQGFVKITREVQQKNTEVSLRFSQRIGRNALEEDQVEISHLKLCYAEITRLLQQEQTESSLHIQQQQGPTTYLQQGQEALATRLQQDERTSIHLPHEQSHAMRRKISSSPAWCKHQNQVGQAICSLHELIGPVLGLHHERCIPAIRLMLDAFRSLNHLHQESRGEARLQQDEAEQMTCLQRMQAELEKILQELQESQRMHLHQEQSGQVLFQHEKAEFPPLLEQEVTQSTQFLQKEQAELAVSLQQEQVEMQICLQQEQTGEAMRFMQNREVLFKWVEEELPQTVQKLQQDQAGSEIQLEQPGAAMCLDQEQAGSIMCLQQEHAELAPWIEQPTLWLPQELTGSAISLQKEQVGTEIHIQQTPESWDQCLQQEQVENARRLEQSKEQSA</sequence>
<comment type="caution">
    <text evidence="2">The sequence shown here is derived from an EMBL/GenBank/DDBJ whole genome shotgun (WGS) entry which is preliminary data.</text>
</comment>
<reference evidence="2" key="1">
    <citation type="submission" date="2020-08" db="EMBL/GenBank/DDBJ databases">
        <title>Multicomponent nature underlies the extraordinary mechanical properties of spider dragline silk.</title>
        <authorList>
            <person name="Kono N."/>
            <person name="Nakamura H."/>
            <person name="Mori M."/>
            <person name="Yoshida Y."/>
            <person name="Ohtoshi R."/>
            <person name="Malay A.D."/>
            <person name="Moran D.A.P."/>
            <person name="Tomita M."/>
            <person name="Numata K."/>
            <person name="Arakawa K."/>
        </authorList>
    </citation>
    <scope>NUCLEOTIDE SEQUENCE</scope>
</reference>
<name>A0A8X7BDG7_TRICX</name>
<dbReference type="EMBL" id="BMAU01021380">
    <property type="protein sequence ID" value="GFY27615.1"/>
    <property type="molecule type" value="Genomic_DNA"/>
</dbReference>
<proteinExistence type="predicted"/>
<keyword evidence="1" id="KW-0175">Coiled coil</keyword>